<evidence type="ECO:0000313" key="2">
    <source>
        <dbReference type="Proteomes" id="UP000004994"/>
    </source>
</evidence>
<evidence type="ECO:0000313" key="1">
    <source>
        <dbReference type="EnsemblPlants" id="Solyc11g010870.2.1"/>
    </source>
</evidence>
<dbReference type="InParanoid" id="A0A3Q7IQZ6"/>
<sequence length="64" mass="7431">MIFFVILLKSSTKDYCYSSKFLKSLLRQVPLHGASFLFVKYVKEAHIQGSRNKEQGKTFSAYHI</sequence>
<accession>A0A3Q7IQZ6</accession>
<protein>
    <submittedName>
        <fullName evidence="1">Uncharacterized protein</fullName>
    </submittedName>
</protein>
<keyword evidence="2" id="KW-1185">Reference proteome</keyword>
<dbReference type="AlphaFoldDB" id="A0A3Q7IQZ6"/>
<dbReference type="Gramene" id="Solyc11g010870.2.1">
    <property type="protein sequence ID" value="Solyc11g010870.2.1"/>
    <property type="gene ID" value="Solyc11g010870.2"/>
</dbReference>
<dbReference type="Proteomes" id="UP000004994">
    <property type="component" value="Chromosome 11"/>
</dbReference>
<organism evidence="1">
    <name type="scientific">Solanum lycopersicum</name>
    <name type="common">Tomato</name>
    <name type="synonym">Lycopersicon esculentum</name>
    <dbReference type="NCBI Taxonomy" id="4081"/>
    <lineage>
        <taxon>Eukaryota</taxon>
        <taxon>Viridiplantae</taxon>
        <taxon>Streptophyta</taxon>
        <taxon>Embryophyta</taxon>
        <taxon>Tracheophyta</taxon>
        <taxon>Spermatophyta</taxon>
        <taxon>Magnoliopsida</taxon>
        <taxon>eudicotyledons</taxon>
        <taxon>Gunneridae</taxon>
        <taxon>Pentapetalae</taxon>
        <taxon>asterids</taxon>
        <taxon>lamiids</taxon>
        <taxon>Solanales</taxon>
        <taxon>Solanaceae</taxon>
        <taxon>Solanoideae</taxon>
        <taxon>Solaneae</taxon>
        <taxon>Solanum</taxon>
        <taxon>Solanum subgen. Lycopersicon</taxon>
    </lineage>
</organism>
<dbReference type="EnsemblPlants" id="Solyc11g010870.2.1">
    <property type="protein sequence ID" value="Solyc11g010870.2.1"/>
    <property type="gene ID" value="Solyc11g010870.2"/>
</dbReference>
<reference evidence="1" key="2">
    <citation type="submission" date="2019-01" db="UniProtKB">
        <authorList>
            <consortium name="EnsemblPlants"/>
        </authorList>
    </citation>
    <scope>IDENTIFICATION</scope>
    <source>
        <strain evidence="1">cv. Heinz 1706</strain>
    </source>
</reference>
<proteinExistence type="predicted"/>
<reference evidence="1" key="1">
    <citation type="journal article" date="2012" name="Nature">
        <title>The tomato genome sequence provides insights into fleshy fruit evolution.</title>
        <authorList>
            <consortium name="Tomato Genome Consortium"/>
        </authorList>
    </citation>
    <scope>NUCLEOTIDE SEQUENCE [LARGE SCALE GENOMIC DNA]</scope>
    <source>
        <strain evidence="1">cv. Heinz 1706</strain>
    </source>
</reference>
<dbReference type="PaxDb" id="4081-Solyc11g010870.1.1"/>
<name>A0A3Q7IQZ6_SOLLC</name>